<feature type="transmembrane region" description="Helical" evidence="1">
    <location>
        <begin position="41"/>
        <end position="60"/>
    </location>
</feature>
<sequence length="63" mass="7007">MTERRYPSPRMSAEVSQEVVENYPASNPISMSTFYNEHSGFGPPAYIIICIVITCFSASASDR</sequence>
<gene>
    <name evidence="2" type="ORF">HYPSUDRAFT_31556</name>
</gene>
<proteinExistence type="predicted"/>
<accession>A0A0D2LNH0</accession>
<protein>
    <submittedName>
        <fullName evidence="2">Uncharacterized protein</fullName>
    </submittedName>
</protein>
<dbReference type="EMBL" id="KN817518">
    <property type="protein sequence ID" value="KJA29612.1"/>
    <property type="molecule type" value="Genomic_DNA"/>
</dbReference>
<keyword evidence="1" id="KW-1133">Transmembrane helix</keyword>
<organism evidence="2 3">
    <name type="scientific">Hypholoma sublateritium (strain FD-334 SS-4)</name>
    <dbReference type="NCBI Taxonomy" id="945553"/>
    <lineage>
        <taxon>Eukaryota</taxon>
        <taxon>Fungi</taxon>
        <taxon>Dikarya</taxon>
        <taxon>Basidiomycota</taxon>
        <taxon>Agaricomycotina</taxon>
        <taxon>Agaricomycetes</taxon>
        <taxon>Agaricomycetidae</taxon>
        <taxon>Agaricales</taxon>
        <taxon>Agaricineae</taxon>
        <taxon>Strophariaceae</taxon>
        <taxon>Hypholoma</taxon>
    </lineage>
</organism>
<evidence type="ECO:0000313" key="2">
    <source>
        <dbReference type="EMBL" id="KJA29612.1"/>
    </source>
</evidence>
<evidence type="ECO:0000256" key="1">
    <source>
        <dbReference type="SAM" id="Phobius"/>
    </source>
</evidence>
<keyword evidence="1" id="KW-0812">Transmembrane</keyword>
<keyword evidence="1" id="KW-0472">Membrane</keyword>
<keyword evidence="3" id="KW-1185">Reference proteome</keyword>
<dbReference type="Proteomes" id="UP000054270">
    <property type="component" value="Unassembled WGS sequence"/>
</dbReference>
<evidence type="ECO:0000313" key="3">
    <source>
        <dbReference type="Proteomes" id="UP000054270"/>
    </source>
</evidence>
<name>A0A0D2LNH0_HYPSF</name>
<dbReference type="AlphaFoldDB" id="A0A0D2LNH0"/>
<reference evidence="3" key="1">
    <citation type="submission" date="2014-04" db="EMBL/GenBank/DDBJ databases">
        <title>Evolutionary Origins and Diversification of the Mycorrhizal Mutualists.</title>
        <authorList>
            <consortium name="DOE Joint Genome Institute"/>
            <consortium name="Mycorrhizal Genomics Consortium"/>
            <person name="Kohler A."/>
            <person name="Kuo A."/>
            <person name="Nagy L.G."/>
            <person name="Floudas D."/>
            <person name="Copeland A."/>
            <person name="Barry K.W."/>
            <person name="Cichocki N."/>
            <person name="Veneault-Fourrey C."/>
            <person name="LaButti K."/>
            <person name="Lindquist E.A."/>
            <person name="Lipzen A."/>
            <person name="Lundell T."/>
            <person name="Morin E."/>
            <person name="Murat C."/>
            <person name="Riley R."/>
            <person name="Ohm R."/>
            <person name="Sun H."/>
            <person name="Tunlid A."/>
            <person name="Henrissat B."/>
            <person name="Grigoriev I.V."/>
            <person name="Hibbett D.S."/>
            <person name="Martin F."/>
        </authorList>
    </citation>
    <scope>NUCLEOTIDE SEQUENCE [LARGE SCALE GENOMIC DNA]</scope>
    <source>
        <strain evidence="3">FD-334 SS-4</strain>
    </source>
</reference>